<keyword evidence="1" id="KW-0812">Transmembrane</keyword>
<keyword evidence="1" id="KW-1133">Transmembrane helix</keyword>
<feature type="transmembrane region" description="Helical" evidence="1">
    <location>
        <begin position="127"/>
        <end position="151"/>
    </location>
</feature>
<keyword evidence="1" id="KW-0472">Membrane</keyword>
<feature type="transmembrane region" description="Helical" evidence="1">
    <location>
        <begin position="92"/>
        <end position="115"/>
    </location>
</feature>
<organism evidence="2 3">
    <name type="scientific">Streptomyces solincola</name>
    <dbReference type="NCBI Taxonomy" id="2100817"/>
    <lineage>
        <taxon>Bacteria</taxon>
        <taxon>Bacillati</taxon>
        <taxon>Actinomycetota</taxon>
        <taxon>Actinomycetes</taxon>
        <taxon>Kitasatosporales</taxon>
        <taxon>Streptomycetaceae</taxon>
        <taxon>Streptomyces</taxon>
    </lineage>
</organism>
<feature type="transmembrane region" description="Helical" evidence="1">
    <location>
        <begin position="214"/>
        <end position="236"/>
    </location>
</feature>
<dbReference type="AlphaFoldDB" id="A0A2S9PZ06"/>
<dbReference type="Proteomes" id="UP000239322">
    <property type="component" value="Unassembled WGS sequence"/>
</dbReference>
<keyword evidence="3" id="KW-1185">Reference proteome</keyword>
<protein>
    <submittedName>
        <fullName evidence="2">Uncharacterized protein</fullName>
    </submittedName>
</protein>
<sequence length="400" mass="40068">MGGAALLPSGAAAFLVGAAALVEPTPRLLRQRLAQAGARGILPGRRTLPGRRLRGLRFPRGCRLAVPGGGLGRLPTGPPLLTATLPFLPGPLLVGAGLVAVLGSLLAIGALVGSAPLLAGLLPGPGLFLSGGLLGTSPLVTGLGAVISALLTRRQPTTSGAALAVSGTAALGSVGLALILRRPLSVSRLAAVVLGLLGPRPLVVGRLLPLALRLVLLAALVVGGLLLLAALVLVGLRGGGLLVRLAPVQLAGAPAIRAGGRALAPALVRTTGAGLTGGSARLTAAGSAAGGLAASARGGRLERAGVGLALRRFLLGLRQHPGLAQFVLRLEKADLPLGRGFQAGDFRLDHGLFMRGLGRHVCVGAGDAVFQPIPDPLRQRTARIVIGFRFLTGFFGPEFL</sequence>
<accession>A0A2S9PZ06</accession>
<evidence type="ECO:0000256" key="1">
    <source>
        <dbReference type="SAM" id="Phobius"/>
    </source>
</evidence>
<evidence type="ECO:0000313" key="2">
    <source>
        <dbReference type="EMBL" id="PRH79660.1"/>
    </source>
</evidence>
<feature type="transmembrane region" description="Helical" evidence="1">
    <location>
        <begin position="157"/>
        <end position="180"/>
    </location>
</feature>
<proteinExistence type="predicted"/>
<gene>
    <name evidence="2" type="ORF">C6N75_08490</name>
</gene>
<evidence type="ECO:0000313" key="3">
    <source>
        <dbReference type="Proteomes" id="UP000239322"/>
    </source>
</evidence>
<comment type="caution">
    <text evidence="2">The sequence shown here is derived from an EMBL/GenBank/DDBJ whole genome shotgun (WGS) entry which is preliminary data.</text>
</comment>
<dbReference type="EMBL" id="PVLV01000107">
    <property type="protein sequence ID" value="PRH79660.1"/>
    <property type="molecule type" value="Genomic_DNA"/>
</dbReference>
<reference evidence="2 3" key="1">
    <citation type="submission" date="2018-03" db="EMBL/GenBank/DDBJ databases">
        <title>Novel Streptomyces sp. from soil.</title>
        <authorList>
            <person name="Tan G.Y.A."/>
            <person name="Lee Z.Y."/>
        </authorList>
    </citation>
    <scope>NUCLEOTIDE SEQUENCE [LARGE SCALE GENOMIC DNA]</scope>
    <source>
        <strain evidence="2 3">ST5x</strain>
    </source>
</reference>
<name>A0A2S9PZ06_9ACTN</name>